<dbReference type="NCBIfam" id="TIGR00112">
    <property type="entry name" value="proC"/>
    <property type="match status" value="1"/>
</dbReference>
<dbReference type="FunFam" id="3.40.50.720:FF:000105">
    <property type="entry name" value="Pyrroline-5-carboxylate reductase"/>
    <property type="match status" value="1"/>
</dbReference>
<keyword evidence="7 10" id="KW-0560">Oxidoreductase</keyword>
<dbReference type="InterPro" id="IPR008927">
    <property type="entry name" value="6-PGluconate_DH-like_C_sf"/>
</dbReference>
<organism evidence="16 17">
    <name type="scientific">Pseudomonas fluorescens</name>
    <dbReference type="NCBI Taxonomy" id="294"/>
    <lineage>
        <taxon>Bacteria</taxon>
        <taxon>Pseudomonadati</taxon>
        <taxon>Pseudomonadota</taxon>
        <taxon>Gammaproteobacteria</taxon>
        <taxon>Pseudomonadales</taxon>
        <taxon>Pseudomonadaceae</taxon>
        <taxon>Pseudomonas</taxon>
    </lineage>
</organism>
<dbReference type="GO" id="GO:0005737">
    <property type="term" value="C:cytoplasm"/>
    <property type="evidence" value="ECO:0007669"/>
    <property type="project" value="UniProtKB-SubCell"/>
</dbReference>
<feature type="binding site" evidence="12">
    <location>
        <begin position="9"/>
        <end position="14"/>
    </location>
    <ligand>
        <name>NADP(+)</name>
        <dbReference type="ChEBI" id="CHEBI:58349"/>
    </ligand>
</feature>
<evidence type="ECO:0000256" key="3">
    <source>
        <dbReference type="ARBA" id="ARBA00022490"/>
    </source>
</evidence>
<name>A0A0P8X0K1_PSEFL</name>
<dbReference type="AlphaFoldDB" id="A0A0P8X0K1"/>
<evidence type="ECO:0000256" key="7">
    <source>
        <dbReference type="ARBA" id="ARBA00023002"/>
    </source>
</evidence>
<dbReference type="OrthoDB" id="9805754at2"/>
<evidence type="ECO:0000256" key="13">
    <source>
        <dbReference type="RuleBase" id="RU003903"/>
    </source>
</evidence>
<evidence type="ECO:0000313" key="16">
    <source>
        <dbReference type="EMBL" id="KPU59202.1"/>
    </source>
</evidence>
<evidence type="ECO:0000259" key="14">
    <source>
        <dbReference type="Pfam" id="PF03807"/>
    </source>
</evidence>
<dbReference type="GO" id="GO:0055129">
    <property type="term" value="P:L-proline biosynthetic process"/>
    <property type="evidence" value="ECO:0007669"/>
    <property type="project" value="UniProtKB-UniRule"/>
</dbReference>
<sequence>MSKTRIAFIGAGNMAASLIGGLRAKGLEAAQIRASDPGEETRARVSAEHGIETFADNAQAIVGADVVVLAVKPQAMKAVCEALRPSLKPDQLVVSIAAGITCASMNNWLGAQPIVRCMPNTPALVRQGASGLFATAEVSVEQRQQAQELLSAVGIALWLNEEQQLDAVTAVSGSGPAYFFLLIEAMTAAGVKLGLPADIAAQLTLQTALGAAHMAVSSDVDAAELRRRVTSPAGTTEAAIKSFQAGGFEALVETALGAAAHRSAEMAEQTGR</sequence>
<keyword evidence="4 10" id="KW-0028">Amino-acid biosynthesis</keyword>
<feature type="binding site" evidence="12">
    <location>
        <begin position="70"/>
        <end position="73"/>
    </location>
    <ligand>
        <name>NADP(+)</name>
        <dbReference type="ChEBI" id="CHEBI:58349"/>
    </ligand>
</feature>
<comment type="similarity">
    <text evidence="2 10 13">Belongs to the pyrroline-5-carboxylate reductase family.</text>
</comment>
<dbReference type="InterPro" id="IPR053790">
    <property type="entry name" value="P5CR-like_CS"/>
</dbReference>
<dbReference type="EC" id="1.5.1.2" evidence="10 11"/>
<dbReference type="Pfam" id="PF03807">
    <property type="entry name" value="F420_oxidored"/>
    <property type="match status" value="1"/>
</dbReference>
<evidence type="ECO:0000256" key="4">
    <source>
        <dbReference type="ARBA" id="ARBA00022605"/>
    </source>
</evidence>
<dbReference type="EMBL" id="LJXB01000078">
    <property type="protein sequence ID" value="KPU59202.1"/>
    <property type="molecule type" value="Genomic_DNA"/>
</dbReference>
<dbReference type="InterPro" id="IPR036291">
    <property type="entry name" value="NAD(P)-bd_dom_sf"/>
</dbReference>
<dbReference type="InterPro" id="IPR028939">
    <property type="entry name" value="P5C_Rdtase_cat_N"/>
</dbReference>
<dbReference type="Gene3D" id="1.10.3730.10">
    <property type="entry name" value="ProC C-terminal domain-like"/>
    <property type="match status" value="1"/>
</dbReference>
<evidence type="ECO:0000256" key="6">
    <source>
        <dbReference type="ARBA" id="ARBA00022857"/>
    </source>
</evidence>
<evidence type="ECO:0000256" key="5">
    <source>
        <dbReference type="ARBA" id="ARBA00022650"/>
    </source>
</evidence>
<dbReference type="GO" id="GO:0004735">
    <property type="term" value="F:pyrroline-5-carboxylate reductase activity"/>
    <property type="evidence" value="ECO:0007669"/>
    <property type="project" value="UniProtKB-UniRule"/>
</dbReference>
<comment type="function">
    <text evidence="10">Catalyzes the reduction of 1-pyrroline-5-carboxylate (PCA) to L-proline.</text>
</comment>
<keyword evidence="3 10" id="KW-0963">Cytoplasm</keyword>
<feature type="binding site" evidence="12">
    <location>
        <position position="57"/>
    </location>
    <ligand>
        <name>NADPH</name>
        <dbReference type="ChEBI" id="CHEBI:57783"/>
    </ligand>
</feature>
<dbReference type="Gene3D" id="3.40.50.720">
    <property type="entry name" value="NAD(P)-binding Rossmann-like Domain"/>
    <property type="match status" value="1"/>
</dbReference>
<evidence type="ECO:0000256" key="10">
    <source>
        <dbReference type="HAMAP-Rule" id="MF_01925"/>
    </source>
</evidence>
<evidence type="ECO:0000313" key="17">
    <source>
        <dbReference type="Proteomes" id="UP000050349"/>
    </source>
</evidence>
<keyword evidence="6 10" id="KW-0521">NADP</keyword>
<dbReference type="SUPFAM" id="SSF51735">
    <property type="entry name" value="NAD(P)-binding Rossmann-fold domains"/>
    <property type="match status" value="1"/>
</dbReference>
<reference evidence="16 17" key="1">
    <citation type="submission" date="2015-09" db="EMBL/GenBank/DDBJ databases">
        <authorList>
            <person name="Jackson K.R."/>
            <person name="Lunt B.L."/>
            <person name="Fisher J.N.B."/>
            <person name="Gardner A.V."/>
            <person name="Bailey M.E."/>
            <person name="Deus L.M."/>
            <person name="Earl A.S."/>
            <person name="Gibby P.D."/>
            <person name="Hartmann K.A."/>
            <person name="Liu J.E."/>
            <person name="Manci A.M."/>
            <person name="Nielsen D.A."/>
            <person name="Solomon M.B."/>
            <person name="Breakwell D.P."/>
            <person name="Burnett S.H."/>
            <person name="Grose J.H."/>
        </authorList>
    </citation>
    <scope>NUCLEOTIDE SEQUENCE [LARGE SCALE GENOMIC DNA]</scope>
    <source>
        <strain evidence="16 17">S613</strain>
    </source>
</reference>
<dbReference type="PIRSF" id="PIRSF000193">
    <property type="entry name" value="Pyrrol-5-carb_rd"/>
    <property type="match status" value="1"/>
</dbReference>
<dbReference type="InterPro" id="IPR029036">
    <property type="entry name" value="P5CR_dimer"/>
</dbReference>
<evidence type="ECO:0000256" key="1">
    <source>
        <dbReference type="ARBA" id="ARBA00005205"/>
    </source>
</evidence>
<dbReference type="Proteomes" id="UP000050349">
    <property type="component" value="Unassembled WGS sequence"/>
</dbReference>
<proteinExistence type="inferred from homology"/>
<dbReference type="PANTHER" id="PTHR11645:SF0">
    <property type="entry name" value="PYRROLINE-5-CARBOXYLATE REDUCTASE 3"/>
    <property type="match status" value="1"/>
</dbReference>
<dbReference type="HAMAP" id="MF_01925">
    <property type="entry name" value="P5C_reductase"/>
    <property type="match status" value="1"/>
</dbReference>
<evidence type="ECO:0000256" key="8">
    <source>
        <dbReference type="ARBA" id="ARBA00050547"/>
    </source>
</evidence>
<keyword evidence="5 10" id="KW-0641">Proline biosynthesis</keyword>
<dbReference type="RefSeq" id="WP_057398147.1">
    <property type="nucleotide sequence ID" value="NZ_LJXB01000078.1"/>
</dbReference>
<evidence type="ECO:0000256" key="11">
    <source>
        <dbReference type="NCBIfam" id="TIGR00112"/>
    </source>
</evidence>
<evidence type="ECO:0000256" key="9">
    <source>
        <dbReference type="ARBA" id="ARBA00052690"/>
    </source>
</evidence>
<comment type="subcellular location">
    <subcellularLocation>
        <location evidence="10">Cytoplasm</location>
    </subcellularLocation>
</comment>
<comment type="caution">
    <text evidence="16">The sequence shown here is derived from an EMBL/GenBank/DDBJ whole genome shotgun (WGS) entry which is preliminary data.</text>
</comment>
<comment type="catalytic activity">
    <reaction evidence="9 10 13">
        <text>L-proline + NADP(+) = (S)-1-pyrroline-5-carboxylate + NADPH + 2 H(+)</text>
        <dbReference type="Rhea" id="RHEA:14109"/>
        <dbReference type="ChEBI" id="CHEBI:15378"/>
        <dbReference type="ChEBI" id="CHEBI:17388"/>
        <dbReference type="ChEBI" id="CHEBI:57783"/>
        <dbReference type="ChEBI" id="CHEBI:58349"/>
        <dbReference type="ChEBI" id="CHEBI:60039"/>
        <dbReference type="EC" id="1.5.1.2"/>
    </reaction>
</comment>
<dbReference type="UniPathway" id="UPA00098">
    <property type="reaction ID" value="UER00361"/>
</dbReference>
<dbReference type="PROSITE" id="PS00521">
    <property type="entry name" value="P5CR"/>
    <property type="match status" value="1"/>
</dbReference>
<gene>
    <name evidence="10 16" type="primary">proC</name>
    <name evidence="16" type="ORF">AN403_4079</name>
</gene>
<dbReference type="PATRIC" id="fig|294.162.peg.3111"/>
<evidence type="ECO:0000256" key="12">
    <source>
        <dbReference type="PIRSR" id="PIRSR000193-1"/>
    </source>
</evidence>
<dbReference type="Pfam" id="PF14748">
    <property type="entry name" value="P5CR_dimer"/>
    <property type="match status" value="1"/>
</dbReference>
<dbReference type="InterPro" id="IPR000304">
    <property type="entry name" value="Pyrroline-COOH_reductase"/>
</dbReference>
<evidence type="ECO:0000256" key="2">
    <source>
        <dbReference type="ARBA" id="ARBA00005525"/>
    </source>
</evidence>
<evidence type="ECO:0000259" key="15">
    <source>
        <dbReference type="Pfam" id="PF14748"/>
    </source>
</evidence>
<dbReference type="FunFam" id="1.10.3730.10:FF:000001">
    <property type="entry name" value="Pyrroline-5-carboxylate reductase"/>
    <property type="match status" value="1"/>
</dbReference>
<dbReference type="PANTHER" id="PTHR11645">
    <property type="entry name" value="PYRROLINE-5-CARBOXYLATE REDUCTASE"/>
    <property type="match status" value="1"/>
</dbReference>
<dbReference type="SUPFAM" id="SSF48179">
    <property type="entry name" value="6-phosphogluconate dehydrogenase C-terminal domain-like"/>
    <property type="match status" value="1"/>
</dbReference>
<comment type="pathway">
    <text evidence="1 10 13">Amino-acid biosynthesis; L-proline biosynthesis; L-proline from L-glutamate 5-semialdehyde: step 1/1.</text>
</comment>
<feature type="domain" description="Pyrroline-5-carboxylate reductase catalytic N-terminal" evidence="14">
    <location>
        <begin position="5"/>
        <end position="99"/>
    </location>
</feature>
<protein>
    <recommendedName>
        <fullName evidence="10 11">Pyrroline-5-carboxylate reductase</fullName>
        <shortName evidence="10">P5C reductase</shortName>
        <shortName evidence="10">P5CR</shortName>
        <ecNumber evidence="10 11">1.5.1.2</ecNumber>
    </recommendedName>
    <alternativeName>
        <fullName evidence="10">PCA reductase</fullName>
    </alternativeName>
</protein>
<accession>A0A0P8X0K1</accession>
<comment type="catalytic activity">
    <reaction evidence="8 10">
        <text>L-proline + NAD(+) = (S)-1-pyrroline-5-carboxylate + NADH + 2 H(+)</text>
        <dbReference type="Rhea" id="RHEA:14105"/>
        <dbReference type="ChEBI" id="CHEBI:15378"/>
        <dbReference type="ChEBI" id="CHEBI:17388"/>
        <dbReference type="ChEBI" id="CHEBI:57540"/>
        <dbReference type="ChEBI" id="CHEBI:57945"/>
        <dbReference type="ChEBI" id="CHEBI:60039"/>
        <dbReference type="EC" id="1.5.1.2"/>
    </reaction>
</comment>
<feature type="domain" description="Pyrroline-5-carboxylate reductase dimerisation" evidence="15">
    <location>
        <begin position="162"/>
        <end position="266"/>
    </location>
</feature>